<evidence type="ECO:0000313" key="1">
    <source>
        <dbReference type="EMBL" id="KAI9917875.1"/>
    </source>
</evidence>
<protein>
    <submittedName>
        <fullName evidence="1">Uncharacterized protein</fullName>
    </submittedName>
</protein>
<sequence length="113" mass="12582">MVADLILLLHRYGPLVAAATRDGFENADAADTVITGNHIVQEERAGLRPNPIFEETVNRSAHMIPKIKHLPHYIIISVHMSGTILQIDSSMMKDSGVKSLDGYELMDWNLKIC</sequence>
<keyword evidence="2" id="KW-1185">Reference proteome</keyword>
<reference evidence="1 2" key="1">
    <citation type="journal article" date="2022" name="bioRxiv">
        <title>The genome of the oomycete Peronosclerospora sorghi, a cosmopolitan pathogen of maize and sorghum, is inflated with dispersed pseudogenes.</title>
        <authorList>
            <person name="Fletcher K."/>
            <person name="Martin F."/>
            <person name="Isakeit T."/>
            <person name="Cavanaugh K."/>
            <person name="Magill C."/>
            <person name="Michelmore R."/>
        </authorList>
    </citation>
    <scope>NUCLEOTIDE SEQUENCE [LARGE SCALE GENOMIC DNA]</scope>
    <source>
        <strain evidence="1">P6</strain>
    </source>
</reference>
<evidence type="ECO:0000313" key="2">
    <source>
        <dbReference type="Proteomes" id="UP001163321"/>
    </source>
</evidence>
<dbReference type="Proteomes" id="UP001163321">
    <property type="component" value="Chromosome 13"/>
</dbReference>
<dbReference type="EMBL" id="CM047592">
    <property type="protein sequence ID" value="KAI9917875.1"/>
    <property type="molecule type" value="Genomic_DNA"/>
</dbReference>
<proteinExistence type="predicted"/>
<gene>
    <name evidence="1" type="ORF">PsorP6_012634</name>
</gene>
<comment type="caution">
    <text evidence="1">The sequence shown here is derived from an EMBL/GenBank/DDBJ whole genome shotgun (WGS) entry which is preliminary data.</text>
</comment>
<organism evidence="1 2">
    <name type="scientific">Peronosclerospora sorghi</name>
    <dbReference type="NCBI Taxonomy" id="230839"/>
    <lineage>
        <taxon>Eukaryota</taxon>
        <taxon>Sar</taxon>
        <taxon>Stramenopiles</taxon>
        <taxon>Oomycota</taxon>
        <taxon>Peronosporomycetes</taxon>
        <taxon>Peronosporales</taxon>
        <taxon>Peronosporaceae</taxon>
        <taxon>Peronosclerospora</taxon>
    </lineage>
</organism>
<name>A0ACC0WG95_9STRA</name>
<accession>A0ACC0WG95</accession>